<evidence type="ECO:0000313" key="5">
    <source>
        <dbReference type="Proteomes" id="UP000287188"/>
    </source>
</evidence>
<dbReference type="Proteomes" id="UP000287188">
    <property type="component" value="Unassembled WGS sequence"/>
</dbReference>
<gene>
    <name evidence="4" type="ORF">KDK_30690</name>
</gene>
<dbReference type="InterPro" id="IPR000182">
    <property type="entry name" value="GNAT_dom"/>
</dbReference>
<feature type="domain" description="N-acetyltransferase" evidence="3">
    <location>
        <begin position="172"/>
        <end position="316"/>
    </location>
</feature>
<name>A0A402AJL7_9CHLR</name>
<sequence>MQVTTEHIQHYDANRDAADVYALWQAALSSVWPLTQPRLQKVLHGTEPQHFVARINGQIVGFVATFKRSYGAEKVGQLAALLIHPDAHRQGIGSALHDAALDHFRSSGLKSVRLGSVSPRFWCGVPDNLPAAMAFFQAKGWDLSATVYDLAQDLTAYRTPERIIERLNTEKITITSAKSQNVTDVLTFEAKHFANWLPQYEQCADLGDYRDLLVARDEDGRILGTLIMYSPQSHPERTDMIWQDLLGETAGAMGAVGVAESERGRGIGLALVAGASEVLKERGVKNCFIDWVELTDFYAKVGYDKWRAYHPCVRDI</sequence>
<organism evidence="4 5">
    <name type="scientific">Dictyobacter kobayashii</name>
    <dbReference type="NCBI Taxonomy" id="2014872"/>
    <lineage>
        <taxon>Bacteria</taxon>
        <taxon>Bacillati</taxon>
        <taxon>Chloroflexota</taxon>
        <taxon>Ktedonobacteria</taxon>
        <taxon>Ktedonobacterales</taxon>
        <taxon>Dictyobacteraceae</taxon>
        <taxon>Dictyobacter</taxon>
    </lineage>
</organism>
<accession>A0A402AJL7</accession>
<proteinExistence type="predicted"/>
<evidence type="ECO:0000259" key="3">
    <source>
        <dbReference type="PROSITE" id="PS51186"/>
    </source>
</evidence>
<dbReference type="Pfam" id="PF00583">
    <property type="entry name" value="Acetyltransf_1"/>
    <property type="match status" value="2"/>
</dbReference>
<dbReference type="AlphaFoldDB" id="A0A402AJL7"/>
<feature type="domain" description="N-acetyltransferase" evidence="3">
    <location>
        <begin position="6"/>
        <end position="164"/>
    </location>
</feature>
<dbReference type="PROSITE" id="PS51186">
    <property type="entry name" value="GNAT"/>
    <property type="match status" value="2"/>
</dbReference>
<protein>
    <recommendedName>
        <fullName evidence="3">N-acetyltransferase domain-containing protein</fullName>
    </recommendedName>
</protein>
<evidence type="ECO:0000256" key="1">
    <source>
        <dbReference type="ARBA" id="ARBA00022679"/>
    </source>
</evidence>
<evidence type="ECO:0000256" key="2">
    <source>
        <dbReference type="ARBA" id="ARBA00023315"/>
    </source>
</evidence>
<dbReference type="CDD" id="cd04301">
    <property type="entry name" value="NAT_SF"/>
    <property type="match status" value="2"/>
</dbReference>
<dbReference type="InterPro" id="IPR016181">
    <property type="entry name" value="Acyl_CoA_acyltransferase"/>
</dbReference>
<dbReference type="InterPro" id="IPR050832">
    <property type="entry name" value="Bact_Acetyltransf"/>
</dbReference>
<dbReference type="GO" id="GO:0016747">
    <property type="term" value="F:acyltransferase activity, transferring groups other than amino-acyl groups"/>
    <property type="evidence" value="ECO:0007669"/>
    <property type="project" value="InterPro"/>
</dbReference>
<dbReference type="SUPFAM" id="SSF55729">
    <property type="entry name" value="Acyl-CoA N-acyltransferases (Nat)"/>
    <property type="match status" value="2"/>
</dbReference>
<keyword evidence="1" id="KW-0808">Transferase</keyword>
<dbReference type="Gene3D" id="3.40.630.30">
    <property type="match status" value="2"/>
</dbReference>
<keyword evidence="2" id="KW-0012">Acyltransferase</keyword>
<evidence type="ECO:0000313" key="4">
    <source>
        <dbReference type="EMBL" id="GCE19269.1"/>
    </source>
</evidence>
<dbReference type="RefSeq" id="WP_161977370.1">
    <property type="nucleotide sequence ID" value="NZ_BIFS01000001.1"/>
</dbReference>
<keyword evidence="5" id="KW-1185">Reference proteome</keyword>
<dbReference type="PANTHER" id="PTHR43877">
    <property type="entry name" value="AMINOALKYLPHOSPHONATE N-ACETYLTRANSFERASE-RELATED-RELATED"/>
    <property type="match status" value="1"/>
</dbReference>
<comment type="caution">
    <text evidence="4">The sequence shown here is derived from an EMBL/GenBank/DDBJ whole genome shotgun (WGS) entry which is preliminary data.</text>
</comment>
<reference evidence="5" key="1">
    <citation type="submission" date="2018-12" db="EMBL/GenBank/DDBJ databases">
        <title>Tengunoibacter tsumagoiensis gen. nov., sp. nov., Dictyobacter kobayashii sp. nov., D. alpinus sp. nov., and D. joshuensis sp. nov. and description of Dictyobacteraceae fam. nov. within the order Ktedonobacterales isolated from Tengu-no-mugimeshi.</title>
        <authorList>
            <person name="Wang C.M."/>
            <person name="Zheng Y."/>
            <person name="Sakai Y."/>
            <person name="Toyoda A."/>
            <person name="Minakuchi Y."/>
            <person name="Abe K."/>
            <person name="Yokota A."/>
            <person name="Yabe S."/>
        </authorList>
    </citation>
    <scope>NUCLEOTIDE SEQUENCE [LARGE SCALE GENOMIC DNA]</scope>
    <source>
        <strain evidence="5">Uno11</strain>
    </source>
</reference>
<dbReference type="EMBL" id="BIFS01000001">
    <property type="protein sequence ID" value="GCE19269.1"/>
    <property type="molecule type" value="Genomic_DNA"/>
</dbReference>